<dbReference type="Pfam" id="PF08122">
    <property type="entry name" value="NDUF_B12"/>
    <property type="match status" value="1"/>
</dbReference>
<comment type="caution">
    <text evidence="15">The sequence shown here is derived from an EMBL/GenBank/DDBJ whole genome shotgun (WGS) entry which is preliminary data.</text>
</comment>
<reference evidence="15" key="1">
    <citation type="journal article" date="2023" name="IScience">
        <title>Live-bearing cockroach genome reveals convergent evolutionary mechanisms linked to viviparity in insects and beyond.</title>
        <authorList>
            <person name="Fouks B."/>
            <person name="Harrison M.C."/>
            <person name="Mikhailova A.A."/>
            <person name="Marchal E."/>
            <person name="English S."/>
            <person name="Carruthers M."/>
            <person name="Jennings E.C."/>
            <person name="Chiamaka E.L."/>
            <person name="Frigard R.A."/>
            <person name="Pippel M."/>
            <person name="Attardo G.M."/>
            <person name="Benoit J.B."/>
            <person name="Bornberg-Bauer E."/>
            <person name="Tobe S.S."/>
        </authorList>
    </citation>
    <scope>NUCLEOTIDE SEQUENCE</scope>
    <source>
        <strain evidence="15">Stay&amp;Tobe</strain>
    </source>
</reference>
<dbReference type="GO" id="GO:0005743">
    <property type="term" value="C:mitochondrial inner membrane"/>
    <property type="evidence" value="ECO:0007669"/>
    <property type="project" value="UniProtKB-SubCell"/>
</dbReference>
<evidence type="ECO:0000256" key="4">
    <source>
        <dbReference type="ARBA" id="ARBA00018680"/>
    </source>
</evidence>
<sequence length="98" mass="11283">MGGDHGHHHYKVPDWKSYKVEDCPKLLKVQQALAQKGLKDPWLRNEAWRFQPAFKTEGYRTRLTLLRGIHWGFGAFLITIALEKLFEKASGGHGHGHH</sequence>
<keyword evidence="7" id="KW-0812">Transmembrane</keyword>
<evidence type="ECO:0000256" key="6">
    <source>
        <dbReference type="ARBA" id="ARBA00022660"/>
    </source>
</evidence>
<keyword evidence="16" id="KW-1185">Reference proteome</keyword>
<comment type="subcellular location">
    <subcellularLocation>
        <location evidence="2">Mitochondrion inner membrane</location>
        <topology evidence="2">Single-pass membrane protein</topology>
        <orientation evidence="2">Matrix side</orientation>
    </subcellularLocation>
</comment>
<dbReference type="GO" id="GO:0022900">
    <property type="term" value="P:electron transport chain"/>
    <property type="evidence" value="ECO:0007669"/>
    <property type="project" value="InterPro"/>
</dbReference>
<evidence type="ECO:0000256" key="9">
    <source>
        <dbReference type="ARBA" id="ARBA00022982"/>
    </source>
</evidence>
<evidence type="ECO:0000313" key="15">
    <source>
        <dbReference type="EMBL" id="KAJ9586402.1"/>
    </source>
</evidence>
<keyword evidence="5" id="KW-0813">Transport</keyword>
<evidence type="ECO:0000256" key="8">
    <source>
        <dbReference type="ARBA" id="ARBA00022792"/>
    </source>
</evidence>
<comment type="function">
    <text evidence="1">Accessory subunit of the mitochondrial membrane respiratory chain NADH dehydrogenase (Complex I), that is believed not to be involved in catalysis. Complex I functions in the transfer of electrons from NADH to the respiratory chain. The immediate electron acceptor for the enzyme is believed to be ubiquinone.</text>
</comment>
<evidence type="ECO:0000256" key="7">
    <source>
        <dbReference type="ARBA" id="ARBA00022692"/>
    </source>
</evidence>
<evidence type="ECO:0000256" key="1">
    <source>
        <dbReference type="ARBA" id="ARBA00003195"/>
    </source>
</evidence>
<keyword evidence="9" id="KW-0249">Electron transport</keyword>
<proteinExistence type="inferred from homology"/>
<dbReference type="InterPro" id="IPR012576">
    <property type="entry name" value="NDUFB3"/>
</dbReference>
<evidence type="ECO:0000256" key="3">
    <source>
        <dbReference type="ARBA" id="ARBA00005667"/>
    </source>
</evidence>
<dbReference type="PANTHER" id="PTHR15082:SF2">
    <property type="entry name" value="NADH DEHYDROGENASE [UBIQUINONE] 1 BETA SUBCOMPLEX SUBUNIT 3"/>
    <property type="match status" value="1"/>
</dbReference>
<protein>
    <recommendedName>
        <fullName evidence="4">NADH dehydrogenase [ubiquinone] 1 beta subcomplex subunit 3</fullName>
    </recommendedName>
    <alternativeName>
        <fullName evidence="13">Complex I-B12</fullName>
    </alternativeName>
    <alternativeName>
        <fullName evidence="14">NADH-ubiquinone oxidoreductase B12 subunit</fullName>
    </alternativeName>
</protein>
<comment type="similarity">
    <text evidence="3">Belongs to the complex I NDUFB3 subunit family.</text>
</comment>
<dbReference type="Proteomes" id="UP001233999">
    <property type="component" value="Unassembled WGS sequence"/>
</dbReference>
<reference evidence="15" key="2">
    <citation type="submission" date="2023-05" db="EMBL/GenBank/DDBJ databases">
        <authorList>
            <person name="Fouks B."/>
        </authorList>
    </citation>
    <scope>NUCLEOTIDE SEQUENCE</scope>
    <source>
        <strain evidence="15">Stay&amp;Tobe</strain>
        <tissue evidence="15">Testes</tissue>
    </source>
</reference>
<organism evidence="15 16">
    <name type="scientific">Diploptera punctata</name>
    <name type="common">Pacific beetle cockroach</name>
    <dbReference type="NCBI Taxonomy" id="6984"/>
    <lineage>
        <taxon>Eukaryota</taxon>
        <taxon>Metazoa</taxon>
        <taxon>Ecdysozoa</taxon>
        <taxon>Arthropoda</taxon>
        <taxon>Hexapoda</taxon>
        <taxon>Insecta</taxon>
        <taxon>Pterygota</taxon>
        <taxon>Neoptera</taxon>
        <taxon>Polyneoptera</taxon>
        <taxon>Dictyoptera</taxon>
        <taxon>Blattodea</taxon>
        <taxon>Blaberoidea</taxon>
        <taxon>Blaberidae</taxon>
        <taxon>Diplopterinae</taxon>
        <taxon>Diploptera</taxon>
    </lineage>
</organism>
<gene>
    <name evidence="15" type="ORF">L9F63_019954</name>
</gene>
<accession>A0AAD7ZTH5</accession>
<evidence type="ECO:0000256" key="10">
    <source>
        <dbReference type="ARBA" id="ARBA00022989"/>
    </source>
</evidence>
<keyword evidence="10" id="KW-1133">Transmembrane helix</keyword>
<evidence type="ECO:0000256" key="2">
    <source>
        <dbReference type="ARBA" id="ARBA00004298"/>
    </source>
</evidence>
<keyword evidence="11" id="KW-0496">Mitochondrion</keyword>
<evidence type="ECO:0000313" key="16">
    <source>
        <dbReference type="Proteomes" id="UP001233999"/>
    </source>
</evidence>
<evidence type="ECO:0000256" key="13">
    <source>
        <dbReference type="ARBA" id="ARBA00030217"/>
    </source>
</evidence>
<evidence type="ECO:0000256" key="5">
    <source>
        <dbReference type="ARBA" id="ARBA00022448"/>
    </source>
</evidence>
<dbReference type="EMBL" id="JASPKZ010007165">
    <property type="protein sequence ID" value="KAJ9586402.1"/>
    <property type="molecule type" value="Genomic_DNA"/>
</dbReference>
<keyword evidence="12" id="KW-0472">Membrane</keyword>
<dbReference type="GO" id="GO:0032981">
    <property type="term" value="P:mitochondrial respiratory chain complex I assembly"/>
    <property type="evidence" value="ECO:0007669"/>
    <property type="project" value="TreeGrafter"/>
</dbReference>
<evidence type="ECO:0000256" key="12">
    <source>
        <dbReference type="ARBA" id="ARBA00023136"/>
    </source>
</evidence>
<keyword evidence="8" id="KW-0999">Mitochondrion inner membrane</keyword>
<dbReference type="AlphaFoldDB" id="A0AAD7ZTH5"/>
<dbReference type="PANTHER" id="PTHR15082">
    <property type="entry name" value="NADH-UBIQUINONE OXIDOREDUCTASE B12 SUBUNIT"/>
    <property type="match status" value="1"/>
</dbReference>
<evidence type="ECO:0000256" key="14">
    <source>
        <dbReference type="ARBA" id="ARBA00032688"/>
    </source>
</evidence>
<evidence type="ECO:0000256" key="11">
    <source>
        <dbReference type="ARBA" id="ARBA00023128"/>
    </source>
</evidence>
<name>A0AAD7ZTH5_DIPPU</name>
<keyword evidence="6" id="KW-0679">Respiratory chain</keyword>